<dbReference type="SUPFAM" id="SSF53254">
    <property type="entry name" value="Phosphoglycerate mutase-like"/>
    <property type="match status" value="2"/>
</dbReference>
<dbReference type="PROSITE" id="PS00175">
    <property type="entry name" value="PG_MUTASE"/>
    <property type="match status" value="1"/>
</dbReference>
<dbReference type="InterPro" id="IPR029033">
    <property type="entry name" value="His_PPase_superfam"/>
</dbReference>
<dbReference type="Gene3D" id="3.40.50.1240">
    <property type="entry name" value="Phosphoglycerate mutase-like"/>
    <property type="match status" value="2"/>
</dbReference>
<evidence type="ECO:0000313" key="9">
    <source>
        <dbReference type="Proteomes" id="UP001187531"/>
    </source>
</evidence>
<protein>
    <recommendedName>
        <fullName evidence="6">Phosphoglycerate mutase</fullName>
        <ecNumber evidence="6">5.4.2.11</ecNumber>
        <ecNumber evidence="6">5.4.2.4</ecNumber>
    </recommendedName>
</protein>
<comment type="caution">
    <text evidence="8">The sequence shown here is derived from an EMBL/GenBank/DDBJ whole genome shotgun (WGS) entry which is preliminary data.</text>
</comment>
<comment type="similarity">
    <text evidence="2 6">Belongs to the phosphoglycerate mutase family. BPG-dependent PGAM subfamily.</text>
</comment>
<dbReference type="EMBL" id="JAVRJZ010000002">
    <property type="protein sequence ID" value="KAK2725918.1"/>
    <property type="molecule type" value="Genomic_DNA"/>
</dbReference>
<gene>
    <name evidence="8" type="ORF">QYM36_000405</name>
</gene>
<dbReference type="GO" id="GO:0004619">
    <property type="term" value="F:phosphoglycerate mutase activity"/>
    <property type="evidence" value="ECO:0007669"/>
    <property type="project" value="UniProtKB-EC"/>
</dbReference>
<dbReference type="NCBIfam" id="TIGR01258">
    <property type="entry name" value="pgm_1"/>
    <property type="match status" value="2"/>
</dbReference>
<organism evidence="8 9">
    <name type="scientific">Artemia franciscana</name>
    <name type="common">Brine shrimp</name>
    <name type="synonym">Artemia sanfranciscana</name>
    <dbReference type="NCBI Taxonomy" id="6661"/>
    <lineage>
        <taxon>Eukaryota</taxon>
        <taxon>Metazoa</taxon>
        <taxon>Ecdysozoa</taxon>
        <taxon>Arthropoda</taxon>
        <taxon>Crustacea</taxon>
        <taxon>Branchiopoda</taxon>
        <taxon>Anostraca</taxon>
        <taxon>Artemiidae</taxon>
        <taxon>Artemia</taxon>
    </lineage>
</organism>
<dbReference type="EC" id="5.4.2.11" evidence="6"/>
<evidence type="ECO:0000256" key="4">
    <source>
        <dbReference type="ARBA" id="ARBA00023235"/>
    </source>
</evidence>
<keyword evidence="3 6" id="KW-0324">Glycolysis</keyword>
<evidence type="ECO:0000256" key="2">
    <source>
        <dbReference type="ARBA" id="ARBA00006717"/>
    </source>
</evidence>
<dbReference type="GO" id="GO:0004082">
    <property type="term" value="F:bisphosphoglycerate mutase activity"/>
    <property type="evidence" value="ECO:0007669"/>
    <property type="project" value="UniProtKB-EC"/>
</dbReference>
<feature type="compositionally biased region" description="Acidic residues" evidence="7">
    <location>
        <begin position="38"/>
        <end position="50"/>
    </location>
</feature>
<accession>A0AA88IB05</accession>
<feature type="binding site" evidence="5">
    <location>
        <begin position="206"/>
        <end position="213"/>
    </location>
    <ligand>
        <name>substrate</name>
    </ligand>
</feature>
<dbReference type="PANTHER" id="PTHR11931">
    <property type="entry name" value="PHOSPHOGLYCERATE MUTASE"/>
    <property type="match status" value="1"/>
</dbReference>
<sequence length="407" mass="46631">MDVRRRIPVKPQDVKNDPGQICDIETDQDHRVALDSDAAQDVEIHDESEDDKSRKGANILTRVQHTLKVILEKIEQSSLPVEKTWRLRGVVKHLDKLSDKAIMGIPFVDELDEYLKPIKLLAVMDVRRRIPVKPQDVKYDPGQICEIETDQDDRVALDSDAAQDVEIHDESEDDKSRKGANSDLQIITIVITGLNTELLYKIIMVRHGETAWNKENKRCGWFDAPSSEKGIQEADSADQTLKRKCYQFDTAHTSVLSRVQHTLKIILEEIEQSSVPVEKTWRLRGIVKHLDKLSDKAIMGINLPNRIPLCIKSWNKENKLCGWFDAPSSKKGIQEAHAADQTLKRKGYQFDTAHTSVLTRAQHTLKVTIEEIEQSSLPVEKTWRLKWRLRETVYKAMEDVNNKGKPK</sequence>
<dbReference type="Proteomes" id="UP001187531">
    <property type="component" value="Unassembled WGS sequence"/>
</dbReference>
<dbReference type="CDD" id="cd07067">
    <property type="entry name" value="HP_PGM_like"/>
    <property type="match status" value="2"/>
</dbReference>
<dbReference type="SMART" id="SM00855">
    <property type="entry name" value="PGAM"/>
    <property type="match status" value="1"/>
</dbReference>
<evidence type="ECO:0000313" key="8">
    <source>
        <dbReference type="EMBL" id="KAK2725918.1"/>
    </source>
</evidence>
<proteinExistence type="inferred from homology"/>
<name>A0AA88IB05_ARTSF</name>
<feature type="binding site" evidence="5">
    <location>
        <position position="258"/>
    </location>
    <ligand>
        <name>substrate</name>
    </ligand>
</feature>
<evidence type="ECO:0000256" key="7">
    <source>
        <dbReference type="SAM" id="MobiDB-lite"/>
    </source>
</evidence>
<evidence type="ECO:0000256" key="1">
    <source>
        <dbReference type="ARBA" id="ARBA00000505"/>
    </source>
</evidence>
<evidence type="ECO:0000256" key="3">
    <source>
        <dbReference type="ARBA" id="ARBA00023152"/>
    </source>
</evidence>
<feature type="region of interest" description="Disordered" evidence="7">
    <location>
        <begin position="1"/>
        <end position="21"/>
    </location>
</feature>
<dbReference type="GO" id="GO:0006096">
    <property type="term" value="P:glycolytic process"/>
    <property type="evidence" value="ECO:0007669"/>
    <property type="project" value="UniProtKB-KW"/>
</dbReference>
<dbReference type="InterPro" id="IPR005952">
    <property type="entry name" value="Phosphogly_mut1"/>
</dbReference>
<dbReference type="InterPro" id="IPR013078">
    <property type="entry name" value="His_Pase_superF_clade-1"/>
</dbReference>
<dbReference type="GO" id="GO:0016791">
    <property type="term" value="F:phosphatase activity"/>
    <property type="evidence" value="ECO:0007669"/>
    <property type="project" value="UniProtKB-ARBA"/>
</dbReference>
<comment type="catalytic activity">
    <reaction evidence="1 6">
        <text>(2R)-3-phospho-glyceroyl phosphate = (2R)-2,3-bisphosphoglycerate + H(+)</text>
        <dbReference type="Rhea" id="RHEA:17765"/>
        <dbReference type="ChEBI" id="CHEBI:15378"/>
        <dbReference type="ChEBI" id="CHEBI:57604"/>
        <dbReference type="ChEBI" id="CHEBI:58248"/>
        <dbReference type="EC" id="5.4.2.4"/>
    </reaction>
</comment>
<dbReference type="AlphaFoldDB" id="A0AA88IB05"/>
<dbReference type="InterPro" id="IPR001345">
    <property type="entry name" value="PG/BPGM_mutase_AS"/>
</dbReference>
<evidence type="ECO:0000256" key="5">
    <source>
        <dbReference type="PIRSR" id="PIRSR613078-2"/>
    </source>
</evidence>
<keyword evidence="9" id="KW-1185">Reference proteome</keyword>
<feature type="region of interest" description="Disordered" evidence="7">
    <location>
        <begin position="36"/>
        <end position="55"/>
    </location>
</feature>
<evidence type="ECO:0000256" key="6">
    <source>
        <dbReference type="RuleBase" id="RU004511"/>
    </source>
</evidence>
<reference evidence="8" key="1">
    <citation type="submission" date="2023-07" db="EMBL/GenBank/DDBJ databases">
        <title>Chromosome-level genome assembly of Artemia franciscana.</title>
        <authorList>
            <person name="Jo E."/>
        </authorList>
    </citation>
    <scope>NUCLEOTIDE SEQUENCE</scope>
    <source>
        <tissue evidence="8">Whole body</tissue>
    </source>
</reference>
<dbReference type="EC" id="5.4.2.4" evidence="6"/>
<comment type="catalytic activity">
    <reaction evidence="6">
        <text>(2R)-2-phosphoglycerate = (2R)-3-phosphoglycerate</text>
        <dbReference type="Rhea" id="RHEA:15901"/>
        <dbReference type="ChEBI" id="CHEBI:58272"/>
        <dbReference type="ChEBI" id="CHEBI:58289"/>
        <dbReference type="EC" id="5.4.2.11"/>
    </reaction>
</comment>
<keyword evidence="4 6" id="KW-0413">Isomerase</keyword>
<dbReference type="Pfam" id="PF00300">
    <property type="entry name" value="His_Phos_1"/>
    <property type="match status" value="2"/>
</dbReference>